<gene>
    <name evidence="10" type="primary">LOC105268417</name>
</gene>
<keyword evidence="4" id="KW-0496">Mitochondrion</keyword>
<dbReference type="GO" id="GO:0006123">
    <property type="term" value="P:mitochondrial electron transport, cytochrome c to oxygen"/>
    <property type="evidence" value="ECO:0007669"/>
    <property type="project" value="TreeGrafter"/>
</dbReference>
<dbReference type="Gene3D" id="4.10.95.10">
    <property type="entry name" value="Cytochrome c oxidase, subunit VIa"/>
    <property type="match status" value="1"/>
</dbReference>
<proteinExistence type="inferred from homology"/>
<evidence type="ECO:0000256" key="7">
    <source>
        <dbReference type="SAM" id="MobiDB-lite"/>
    </source>
</evidence>
<comment type="subcellular location">
    <subcellularLocation>
        <location evidence="1">Mitochondrion inner membrane</location>
    </subcellularLocation>
</comment>
<evidence type="ECO:0008006" key="11">
    <source>
        <dbReference type="Google" id="ProtNLM"/>
    </source>
</evidence>
<feature type="region of interest" description="Disordered" evidence="7">
    <location>
        <begin position="156"/>
        <end position="175"/>
    </location>
</feature>
<keyword evidence="5 8" id="KW-0472">Membrane</keyword>
<evidence type="ECO:0000256" key="3">
    <source>
        <dbReference type="ARBA" id="ARBA00022946"/>
    </source>
</evidence>
<accession>A0A9R1TBV0</accession>
<keyword evidence="2" id="KW-0999">Mitochondrion inner membrane</keyword>
<keyword evidence="8" id="KW-0812">Transmembrane</keyword>
<evidence type="ECO:0000256" key="4">
    <source>
        <dbReference type="ARBA" id="ARBA00023128"/>
    </source>
</evidence>
<dbReference type="OrthoDB" id="5947505at2759"/>
<evidence type="ECO:0000313" key="9">
    <source>
        <dbReference type="Proteomes" id="UP000694866"/>
    </source>
</evidence>
<dbReference type="Proteomes" id="UP000694866">
    <property type="component" value="Unplaced"/>
</dbReference>
<dbReference type="KEGG" id="fas:105268417"/>
<dbReference type="InterPro" id="IPR036418">
    <property type="entry name" value="Cyt_c_oxidase_su6a_sf"/>
</dbReference>
<dbReference type="InterPro" id="IPR001349">
    <property type="entry name" value="Cyt_c_oxidase_su6a"/>
</dbReference>
<dbReference type="SUPFAM" id="SSF81411">
    <property type="entry name" value="Mitochondrial cytochrome c oxidase subunit VIa"/>
    <property type="match status" value="1"/>
</dbReference>
<dbReference type="GO" id="GO:0030234">
    <property type="term" value="F:enzyme regulator activity"/>
    <property type="evidence" value="ECO:0007669"/>
    <property type="project" value="TreeGrafter"/>
</dbReference>
<feature type="transmembrane region" description="Helical" evidence="8">
    <location>
        <begin position="100"/>
        <end position="121"/>
    </location>
</feature>
<reference evidence="10" key="1">
    <citation type="submission" date="2025-08" db="UniProtKB">
        <authorList>
            <consortium name="RefSeq"/>
        </authorList>
    </citation>
    <scope>IDENTIFICATION</scope>
    <source>
        <strain evidence="10">USDA-PBARC FA_bdor</strain>
        <tissue evidence="10">Whole organism</tissue>
    </source>
</reference>
<dbReference type="RefSeq" id="XP_011306270.1">
    <property type="nucleotide sequence ID" value="XM_011307968.1"/>
</dbReference>
<dbReference type="Pfam" id="PF02046">
    <property type="entry name" value="COX6A"/>
    <property type="match status" value="1"/>
</dbReference>
<organism evidence="9 10">
    <name type="scientific">Fopius arisanus</name>
    <dbReference type="NCBI Taxonomy" id="64838"/>
    <lineage>
        <taxon>Eukaryota</taxon>
        <taxon>Metazoa</taxon>
        <taxon>Ecdysozoa</taxon>
        <taxon>Arthropoda</taxon>
        <taxon>Hexapoda</taxon>
        <taxon>Insecta</taxon>
        <taxon>Pterygota</taxon>
        <taxon>Neoptera</taxon>
        <taxon>Endopterygota</taxon>
        <taxon>Hymenoptera</taxon>
        <taxon>Apocrita</taxon>
        <taxon>Ichneumonoidea</taxon>
        <taxon>Braconidae</taxon>
        <taxon>Opiinae</taxon>
        <taxon>Fopius</taxon>
    </lineage>
</organism>
<dbReference type="AlphaFoldDB" id="A0A9R1TBV0"/>
<keyword evidence="9" id="KW-1185">Reference proteome</keyword>
<sequence>MSTNKKRMKLSKTRQNSEMKLIKAIAMSRIPGTIRGLRLSAKNLKNCKTSSDGAKSPCDSQCPPPCPCPPEEPSCSPPPPPTPICPVTPELQSKIKFWKYASLFGAAPGVLIMIIVTTININKESENPRPPYKPMEYMYKRNKRFPWGDGNYTLFHNPERNPVPPDGYEVPDPAE</sequence>
<comment type="similarity">
    <text evidence="6">Belongs to the cytochrome c oxidase subunit 6A family.</text>
</comment>
<evidence type="ECO:0000256" key="8">
    <source>
        <dbReference type="SAM" id="Phobius"/>
    </source>
</evidence>
<evidence type="ECO:0000256" key="5">
    <source>
        <dbReference type="ARBA" id="ARBA00023136"/>
    </source>
</evidence>
<keyword evidence="8" id="KW-1133">Transmembrane helix</keyword>
<dbReference type="PANTHER" id="PTHR11504:SF0">
    <property type="entry name" value="CYTOCHROME C OXIDASE SUBUNIT"/>
    <property type="match status" value="1"/>
</dbReference>
<name>A0A9R1TBV0_9HYME</name>
<dbReference type="PANTHER" id="PTHR11504">
    <property type="entry name" value="CYTOCHROME C OXIDASE POLYPEPTIDE VIA"/>
    <property type="match status" value="1"/>
</dbReference>
<protein>
    <recommendedName>
        <fullName evidence="11">Cytochrome c oxidase subunit 6A1, mitochondrial</fullName>
    </recommendedName>
</protein>
<dbReference type="GeneID" id="105268417"/>
<evidence type="ECO:0000256" key="2">
    <source>
        <dbReference type="ARBA" id="ARBA00022792"/>
    </source>
</evidence>
<evidence type="ECO:0000256" key="6">
    <source>
        <dbReference type="RuleBase" id="RU004396"/>
    </source>
</evidence>
<dbReference type="GO" id="GO:0005743">
    <property type="term" value="C:mitochondrial inner membrane"/>
    <property type="evidence" value="ECO:0007669"/>
    <property type="project" value="UniProtKB-SubCell"/>
</dbReference>
<evidence type="ECO:0000256" key="1">
    <source>
        <dbReference type="ARBA" id="ARBA00004273"/>
    </source>
</evidence>
<keyword evidence="3" id="KW-0809">Transit peptide</keyword>
<evidence type="ECO:0000313" key="10">
    <source>
        <dbReference type="RefSeq" id="XP_011306270.1"/>
    </source>
</evidence>